<dbReference type="EMBL" id="GL945480">
    <property type="protein sequence ID" value="EGN98963.1"/>
    <property type="molecule type" value="Genomic_DNA"/>
</dbReference>
<dbReference type="HOGENOM" id="CLU_088642_0_0_1"/>
<name>F8PYK0_SERL3</name>
<keyword evidence="3" id="KW-1185">Reference proteome</keyword>
<accession>F8PYK0</accession>
<evidence type="ECO:0000313" key="2">
    <source>
        <dbReference type="EMBL" id="EGN98963.1"/>
    </source>
</evidence>
<dbReference type="AlphaFoldDB" id="F8PYK0"/>
<gene>
    <name evidence="2" type="ORF">SERLA73DRAFT_24382</name>
</gene>
<dbReference type="OMA" id="WEPPCED"/>
<dbReference type="Proteomes" id="UP000008063">
    <property type="component" value="Unassembled WGS sequence"/>
</dbReference>
<dbReference type="OrthoDB" id="3063716at2759"/>
<organism evidence="3">
    <name type="scientific">Serpula lacrymans var. lacrymans (strain S7.3)</name>
    <name type="common">Dry rot fungus</name>
    <dbReference type="NCBI Taxonomy" id="936435"/>
    <lineage>
        <taxon>Eukaryota</taxon>
        <taxon>Fungi</taxon>
        <taxon>Dikarya</taxon>
        <taxon>Basidiomycota</taxon>
        <taxon>Agaricomycotina</taxon>
        <taxon>Agaricomycetes</taxon>
        <taxon>Agaricomycetidae</taxon>
        <taxon>Boletales</taxon>
        <taxon>Coniophorineae</taxon>
        <taxon>Serpulaceae</taxon>
        <taxon>Serpula</taxon>
    </lineage>
</organism>
<dbReference type="InParanoid" id="F8PYK0"/>
<protein>
    <submittedName>
        <fullName evidence="2">Uncharacterized protein</fullName>
    </submittedName>
</protein>
<reference evidence="3" key="1">
    <citation type="journal article" date="2011" name="Science">
        <title>The plant cell wall-decomposing machinery underlies the functional diversity of forest fungi.</title>
        <authorList>
            <person name="Eastwood D.C."/>
            <person name="Floudas D."/>
            <person name="Binder M."/>
            <person name="Majcherczyk A."/>
            <person name="Schneider P."/>
            <person name="Aerts A."/>
            <person name="Asiegbu F.O."/>
            <person name="Baker S.E."/>
            <person name="Barry K."/>
            <person name="Bendiksby M."/>
            <person name="Blumentritt M."/>
            <person name="Coutinho P.M."/>
            <person name="Cullen D."/>
            <person name="de Vries R.P."/>
            <person name="Gathman A."/>
            <person name="Goodell B."/>
            <person name="Henrissat B."/>
            <person name="Ihrmark K."/>
            <person name="Kauserud H."/>
            <person name="Kohler A."/>
            <person name="LaButti K."/>
            <person name="Lapidus A."/>
            <person name="Lavin J.L."/>
            <person name="Lee Y.-H."/>
            <person name="Lindquist E."/>
            <person name="Lilly W."/>
            <person name="Lucas S."/>
            <person name="Morin E."/>
            <person name="Murat C."/>
            <person name="Oguiza J.A."/>
            <person name="Park J."/>
            <person name="Pisabarro A.G."/>
            <person name="Riley R."/>
            <person name="Rosling A."/>
            <person name="Salamov A."/>
            <person name="Schmidt O."/>
            <person name="Schmutz J."/>
            <person name="Skrede I."/>
            <person name="Stenlid J."/>
            <person name="Wiebenga A."/>
            <person name="Xie X."/>
            <person name="Kuees U."/>
            <person name="Hibbett D.S."/>
            <person name="Hoffmeister D."/>
            <person name="Hoegberg N."/>
            <person name="Martin F."/>
            <person name="Grigoriev I.V."/>
            <person name="Watkinson S.C."/>
        </authorList>
    </citation>
    <scope>NUCLEOTIDE SEQUENCE [LARGE SCALE GENOMIC DNA]</scope>
    <source>
        <strain evidence="3">strain S7.3</strain>
    </source>
</reference>
<proteinExistence type="predicted"/>
<evidence type="ECO:0000256" key="1">
    <source>
        <dbReference type="SAM" id="MobiDB-lite"/>
    </source>
</evidence>
<evidence type="ECO:0000313" key="3">
    <source>
        <dbReference type="Proteomes" id="UP000008063"/>
    </source>
</evidence>
<feature type="non-terminal residue" evidence="2">
    <location>
        <position position="256"/>
    </location>
</feature>
<sequence length="256" mass="29016">MIPKFINPHFRTEQSAIVSRNEIHADEDIRGPETCNHDPLLIRRLEKLVQDNIESTAPPRKRRKIEKLGEQDAEDTTTFCLVSRTPKTISLQPKPPPLLIIQEPSCEDSESEADQRMKRAQSVAVDFAWVIKESQIPPAKLVRAKTNPCLSKPPPAIMVTEESKPVRIPGFVARRFAPHILDTSPADVPEEKARCPVIHIQSDAHASSLKAPDSHRRKKRRALKERPPPTFWRPDPSWRGKCQGYAIGYPGHWSGY</sequence>
<feature type="region of interest" description="Disordered" evidence="1">
    <location>
        <begin position="204"/>
        <end position="235"/>
    </location>
</feature>